<name>A0ABU7NIM5_9ACTN</name>
<dbReference type="NCBIfam" id="TIGR01733">
    <property type="entry name" value="AA-adenyl-dom"/>
    <property type="match status" value="3"/>
</dbReference>
<keyword evidence="11" id="KW-0012">Acyltransferase</keyword>
<dbReference type="InterPro" id="IPR018201">
    <property type="entry name" value="Ketoacyl_synth_AS"/>
</dbReference>
<dbReference type="PROSITE" id="PS00455">
    <property type="entry name" value="AMP_BINDING"/>
    <property type="match status" value="3"/>
</dbReference>
<feature type="domain" description="Carrier" evidence="15">
    <location>
        <begin position="1052"/>
        <end position="1129"/>
    </location>
</feature>
<evidence type="ECO:0000256" key="9">
    <source>
        <dbReference type="ARBA" id="ARBA00022737"/>
    </source>
</evidence>
<dbReference type="Pfam" id="PF00501">
    <property type="entry name" value="AMP-binding"/>
    <property type="match status" value="3"/>
</dbReference>
<feature type="compositionally biased region" description="Low complexity" evidence="14">
    <location>
        <begin position="3526"/>
        <end position="3536"/>
    </location>
</feature>
<dbReference type="InterPro" id="IPR042099">
    <property type="entry name" value="ANL_N_sf"/>
</dbReference>
<accession>A0ABU7NIM5</accession>
<dbReference type="Pfam" id="PF13193">
    <property type="entry name" value="AMP-binding_C"/>
    <property type="match status" value="1"/>
</dbReference>
<dbReference type="InterPro" id="IPR000873">
    <property type="entry name" value="AMP-dep_synth/lig_dom"/>
</dbReference>
<dbReference type="CDD" id="cd19535">
    <property type="entry name" value="Cyc_NRPS"/>
    <property type="match status" value="1"/>
</dbReference>
<evidence type="ECO:0000256" key="11">
    <source>
        <dbReference type="ARBA" id="ARBA00023315"/>
    </source>
</evidence>
<dbReference type="Pfam" id="PF00550">
    <property type="entry name" value="PP-binding"/>
    <property type="match status" value="4"/>
</dbReference>
<dbReference type="SUPFAM" id="SSF53901">
    <property type="entry name" value="Thiolase-like"/>
    <property type="match status" value="1"/>
</dbReference>
<organism evidence="17 18">
    <name type="scientific">Streptomyces bugieae</name>
    <dbReference type="NCBI Taxonomy" id="3098223"/>
    <lineage>
        <taxon>Bacteria</taxon>
        <taxon>Bacillati</taxon>
        <taxon>Actinomycetota</taxon>
        <taxon>Actinomycetes</taxon>
        <taxon>Kitasatosporales</taxon>
        <taxon>Streptomycetaceae</taxon>
        <taxon>Streptomyces</taxon>
    </lineage>
</organism>
<dbReference type="NCBIfam" id="TIGR01720">
    <property type="entry name" value="NRPS-para261"/>
    <property type="match status" value="1"/>
</dbReference>
<dbReference type="SMART" id="SM00825">
    <property type="entry name" value="PKS_KS"/>
    <property type="match status" value="1"/>
</dbReference>
<dbReference type="Gene3D" id="3.30.70.3290">
    <property type="match status" value="1"/>
</dbReference>
<dbReference type="InterPro" id="IPR014043">
    <property type="entry name" value="Acyl_transferase_dom"/>
</dbReference>
<evidence type="ECO:0000256" key="4">
    <source>
        <dbReference type="ARBA" id="ARBA00016743"/>
    </source>
</evidence>
<protein>
    <recommendedName>
        <fullName evidence="4">Phenyloxazoline synthase MbtB</fullName>
    </recommendedName>
    <alternativeName>
        <fullName evidence="13">Mycobactin synthetase protein B</fullName>
    </alternativeName>
</protein>
<dbReference type="CDD" id="cd05930">
    <property type="entry name" value="A_NRPS"/>
    <property type="match status" value="2"/>
</dbReference>
<evidence type="ECO:0000256" key="7">
    <source>
        <dbReference type="ARBA" id="ARBA00022598"/>
    </source>
</evidence>
<dbReference type="Pfam" id="PF02801">
    <property type="entry name" value="Ketoacyl-synt_C"/>
    <property type="match status" value="1"/>
</dbReference>
<dbReference type="InterPro" id="IPR045851">
    <property type="entry name" value="AMP-bd_C_sf"/>
</dbReference>
<dbReference type="Pfam" id="PF00668">
    <property type="entry name" value="Condensation"/>
    <property type="match status" value="5"/>
</dbReference>
<dbReference type="Gene3D" id="3.30.559.30">
    <property type="entry name" value="Nonribosomal peptide synthetase, condensation domain"/>
    <property type="match status" value="5"/>
</dbReference>
<dbReference type="PROSITE" id="PS52004">
    <property type="entry name" value="KS3_2"/>
    <property type="match status" value="1"/>
</dbReference>
<dbReference type="PROSITE" id="PS00012">
    <property type="entry name" value="PHOSPHOPANTETHEINE"/>
    <property type="match status" value="2"/>
</dbReference>
<feature type="compositionally biased region" description="Basic and acidic residues" evidence="14">
    <location>
        <begin position="4135"/>
        <end position="4147"/>
    </location>
</feature>
<dbReference type="InterPro" id="IPR001227">
    <property type="entry name" value="Ac_transferase_dom_sf"/>
</dbReference>
<dbReference type="InterPro" id="IPR016039">
    <property type="entry name" value="Thiolase-like"/>
</dbReference>
<dbReference type="PANTHER" id="PTHR45527">
    <property type="entry name" value="NONRIBOSOMAL PEPTIDE SYNTHETASE"/>
    <property type="match status" value="1"/>
</dbReference>
<dbReference type="InterPro" id="IPR029058">
    <property type="entry name" value="AB_hydrolase_fold"/>
</dbReference>
<feature type="region of interest" description="Disordered" evidence="14">
    <location>
        <begin position="4135"/>
        <end position="4155"/>
    </location>
</feature>
<dbReference type="InterPro" id="IPR036736">
    <property type="entry name" value="ACP-like_sf"/>
</dbReference>
<dbReference type="PROSITE" id="PS50075">
    <property type="entry name" value="CARRIER"/>
    <property type="match status" value="4"/>
</dbReference>
<keyword evidence="7" id="KW-0436">Ligase</keyword>
<dbReference type="Gene3D" id="3.30.300.30">
    <property type="match status" value="3"/>
</dbReference>
<dbReference type="InterPro" id="IPR020806">
    <property type="entry name" value="PKS_PP-bd"/>
</dbReference>
<evidence type="ECO:0000256" key="2">
    <source>
        <dbReference type="ARBA" id="ARBA00005102"/>
    </source>
</evidence>
<feature type="region of interest" description="Disordered" evidence="14">
    <location>
        <begin position="3526"/>
        <end position="3560"/>
    </location>
</feature>
<evidence type="ECO:0000259" key="15">
    <source>
        <dbReference type="PROSITE" id="PS50075"/>
    </source>
</evidence>
<dbReference type="InterPro" id="IPR014031">
    <property type="entry name" value="Ketoacyl_synth_C"/>
</dbReference>
<dbReference type="RefSeq" id="WP_330820716.1">
    <property type="nucleotide sequence ID" value="NZ_JAZBJP010000001.1"/>
</dbReference>
<feature type="domain" description="Carrier" evidence="15">
    <location>
        <begin position="5057"/>
        <end position="5135"/>
    </location>
</feature>
<dbReference type="Proteomes" id="UP001307760">
    <property type="component" value="Unassembled WGS sequence"/>
</dbReference>
<dbReference type="SUPFAM" id="SSF53474">
    <property type="entry name" value="alpha/beta-Hydrolases"/>
    <property type="match status" value="1"/>
</dbReference>
<dbReference type="Gene3D" id="1.10.1200.10">
    <property type="entry name" value="ACP-like"/>
    <property type="match status" value="4"/>
</dbReference>
<dbReference type="PROSITE" id="PS00606">
    <property type="entry name" value="KS3_1"/>
    <property type="match status" value="1"/>
</dbReference>
<sequence length="5407" mass="594009">MNPELELLNDLRAARVLVWNKGEDRLGFSFPQDTGFPQELKDRVKEGKQRLLPLLALNGIDSEEQARQATHYRLPDDAHDRSLHSIQKGMYLQSRIDELGYTYTIPLFVELTGIDADAAERAVRALLATEPVLRMRVHEDLSYELLPADSYDIARTRLAAGELDALREERAHTALPLADGRLIRPEIIELTDRPDVVVGLTHHHMLSDAYSMELLADRLAALHEAENGAFAAAREPNYFDLTAQQQIELARPAYTALRERLAGRLAAAEKLRLKRRPARGADNRAETLVHELPPETCRALKELAGQHRLSLYSLLFTGLYHTLGSFAGGQRDFAVGITVANRPPAFQSAIGPFINTLPLIPEFRGEDRFLDNARRVNDDVIELNQHHQLNLNMLTDALPGGAADLADALQVLFTMHNFTRPTRSGAAPGHRVLPYRDLAEKFGISVIAKEDGDRVTFTVTYAEARYERAYVEGLFDTYLRVLRSVAEAGADAPTDGLDLVGPDGLRQLDGWNATELDHGPVRTAVEMFERQVRRTPDAVAVIHRDRRLSYRELDERANRLARWLVAEHQVSPGTLVCLLLDRSEHMLISILAVMKAGCAYVPVDPDAPDERLRFLLSDTGSPLLLTDERHLSRCTGAGLPVPVASVDGTATADQLARQTADALALPLTGADLAYVIYTSGTTGRPKGVLCEHGGLVNRIQWMNRAFPLGPDDRVLQKTPYVFDVSVWELLWANWFGAAVVFADPGDHKDPYALMGLVERERISVVHFVPSMFGVFLEAVEAVEAVEALEAPETSAGPAPDGLAGLRYVFCSGEELKPEQVRAAHRLLPGAALHNLYGPTEASIDVLHHPCTGPVADTVPIGTPIDNTQVYVLNPARRPLPAQAIGELYLGGAGLARGYLNRPELTAERFVDNPFGAGRLYRTGDLVRRLPDGTVEFLGRNDFQVKIRGYRIELGEIEAALARHPGVRQGIAVVRQPDPQRPEHKQLVGYYLADRPLDEAALLRSLHATLPSYMVPGALVHLTAVPVTVNGKLDRKALPDPGVTDTGASERVAPATELQEQLCALWAECLGLGADELGIRDDVTRLGMDSIVAIRLASRMRQRLGVAIGVRDLFSLPTVEAFADFVAQQQQAVTGPHTETRTEQGTLDGELAPLPIQSWFFAQDFARPEHWNQSFLLRTPALDHERLTAALRALVERHDAFRLRYRDTAGPIPVQHYDPEAPFPGVHALDVRTLPGTEGSPEFTDALHRTLTDWQRGFDLTQGPVCALGHLHGYADGSSRVFFALHHLITDTVSWRILADDLRALHDGRELGPKGTSFRQWSRAVAEHAEARPEQRAYWEELLADFRPDESERAPDGPARAEEFTLDEQHTRDLLGAAHQAYHTRIDDLLLTALGRALETLDGGRTHHVLLEGHGREDLGAALDVSGTMGWFTTLYPVRLPLADDLGASLRAVKESLRAVPDRGLGFGPLVGYRDRPLPRIWFNYLGQLDGERSGDDDWRLVMEDAGETVPADNASGALVSVFAYVTEGRLHLRVDSRLDAEATRTLARSLEAALVEIIGHCTTRTAVRYTPSDFREVTGEAELTALPPGVGADPAGWFDMTEIQKAYLVGRLGNYEIGNVANHVYTEHLYRELDPARLEESVNRLVAECDVLRTVFSYERLQQRVLAAADVPRFRVPVHDFTAHDYDPALLSEVRERLSHQLYDPERFPLFAFEVSRFRDRSVLHISWDLIILDVQSRLAVLRRLDDLYRGTEARPELPRASFKDYQDYTGLLKNSAWYEADRAYWQRKLPDLPLRCTLPFAQSPDTVDHPRFGEHTRHVAPEVWERFKEQARRHGVSTSSALLSLFGSVISYFSGAAEFPLTLTLFNRYPVLDGTESLLGNFTSTVLFHYADRGADIEELTRRTHDVLWEDISHALYSGVEVQRDLSKLHGLDTTKAVSPIVFTGVVGNEARDFERGAYLDDSELVEGRHWSAQTSQAWIDLQAIEVAGGFMSKWLYVEQLFDEATIDHLNALYCLLIERLADGDWAAGLPRDAYLPDADRALIAAANGAEAAPDEHTLFGLYEDRYRTEGRPEAPAVIDAGTGRTHTYGELTEQTRTLALRLRGELTGPAGERLVGVLAEKGYGQVLATTAVMKAGLGYLPLHVDWPAGRVAEILDQAGAHTLLVSRAQYERADVRALDARLLVIEDLLDQGQDPAGTLPEVHPDDVAYVIFTSGSTGRPKGVTISHRGAVNTVLAVNERFGITAEDRVLALSELSFDLSVWDLFGTLAAGGTIVFPTQQETKNPAHWAELVARHRVSVWNSVPQLAGLLVDEGGRLDSLRAFLLSGDWIPTGLPDRIRALAPEAVVMSLGGATEGSIWSIWYEIDEVDPSWSSIPYGVAMPNQRMYVLNDQGEHCPVGVIGEIHIGGAGVALGYWQDAELTDRRYIEHPTLGRLYRTGDLGRWSRAGHMEFIGRNDFQVKLNGYRVELGEIESVLTQDPRISQSVVLVKEDDTGAGRPRQTLVGYYVADTALDPAQLRAQLSASLPEYMVPDVLLHLSELPLSPNGKLDRGALPAPEAAAAADHVPPRTDRERELRDAWAEVLGIPAERLGITDDLMRLGMDSIIAIRLVSRLRKQFGIQAQVRDLFTHRTVERFHDRVVAAAGTPAGPAVRAEQGTLDGEVPLLPVQSWFFTQDLARPAHWNQSFLIRTPELELPRLEACLRALVDHHDAFRLRHDTTGTQGPRQHYDTTAPVPALRVLDVRDLPGGEGTPEFDAALHRTLTDWQAGFDLTAGPAYAFGCLHGYADGSSRVFLALHHLLVDTVSWRILAEDLHTLYEGGELGAKGTSYRQWTAAVTAHAERNADERTYWQEVLADLGEQPVLRQDTGVPVETELTLDEERTALLLDGCQGTYRTRVDEFLLAAFAQALSDLTGRTVSHLMVEGHGREEPDEATDISRTLGWFTTLYPVRLTASDEPAAALTSVKETLRAVPGKGLGYGPLLGYDRALPRACFNYLGRLDTAGDSLWEPTGEPSGDWSDPDNRLSYTISAVAMVSDGQLRFTLHSRLPQEDTERLARAFARRLDDLVEATARSPRTYLTPSDIGGLLPQEHLDRLQEHGELDGVFAATGLQQGFIHHALTQGDVDDAYRVQAVWDYAAEIDPVLYRAAWARTQQAFSALRLRFDWRHEMVQVVDRESRLTWEYVDLSDHDDPDGAFAALLARDRGIPYDLGAGGLFRVHLVKRAADHFTCVLNTHHAILDGWSSPLLLQALHTCYLALRAGEPAVLPAENYAEIQRHLHRHADDHQAFWRRYVAGVENGCDLGGLLNGSSRHVDLGTYKHLRSQEQRTLPLRPELLAALRSVAQQHGVTTNAVLQYAWHKVLSVYGHCDTTVVGTVLAGRDLPVEGIDTSVGLYLSTVPLIARHDTGADSLIEEVQRLQEDIHEIGRRPVVDLAALQSGGRRLFDSLFIYENYPEVTDAEHERLLRPRFVSRHQKRDYPLVVSVTEQGDEVLLTLDHAGELFAPGTAERLLAGVESVLQRFADAPDSSPADLAPADDADLERQRQWNDTGTAEPAEPVIHRAFEAQAARTPEAPAVHHDGRTLSYAELNAAANRLARVARRHVATAPEEPVLLLLDRGADTLVGLLATLKAGAAYVPLDPGYPDERTTRIVESCGARLLLTHSRHRERVRARWPQLTVLALDDPQTLADCAAESAGNLDLPVAADALAYVLFTSGTTGQPKGVMVEHRAYTATTAAMRDRHFPGAGPLHTFSMTNYVFDIFGLEYGLTLLGGGSIAVGDHLFTELDCSAYDFVQLTPSLLEMKLDALHGTGRTRLLVGGEKLERHLLHAALARCPRVVNVYGPTETTIWSTSREYLAAAEDRPEVTLGRALPNERAHVLDARLRPLPVGATGELYLSGDGLARGYFHDPDLTAARFLESPLHGRLYRTGDLARWLDDGELEFVGRVDTQVKLRGHRIELGEVESALAAFPGVRQSAAIVGTLDGGPDTSAGARSLIGYYVADTPLDEPALRAHLAGLLPEHMRPAALMHLTALPLSFSGKLDVKALPRPARRSTGRPVAPEGETEQMLARLWCEVLGVDEIGVHERFFEAGGNSILLTKLHARLPEDIRRTLSLTDLFDHPTVAALAAHLDGPRDGEARPDRAPAARGTAEPGGADIAVIGMAGRFPDADTLEEYWRNLTAGHESVVHHSREELLAAGVPEAELDQPGYVRAQSRLRDIASFDAEFFGYSRREAETMDPQHRVFLECAWHALEDAHCDPYTYEGDIGLYAGAGQNDYALDHVLPGLEDADLATRYQAMINNQANFLCTKVAYKLDLTGPAVTVQTACSTSLVAVHQACTALLAGDCDIAMAGGVSIGKLGTEGYVHQDGMVFSPDGACRAFDEAAQGTVEGQGVGIVVLKRLDRALADNDPIRAVIKATALNNDGRQKVGYTAPSRQRQAAVIRTAHRKAGIDPATISYIEAHGTGTALGDPIEVAALHEAFAEADVPAQRIALGSVKTNIGHLDVASGIAGLIKAVLCLEHRTLAPTLHHTTPNPRLELEKGPFYVNTACTPWTSEHPVLRAGVSSFGIGGTNAHVVLEEAPAAAASTRTPARSQQLLMLSAHSPEALAQRSRDLAEHLTTHPDVPLDRLAYTLHTARHRFRHHRVVVGDSRTDLADKLAAEEREPITWQEGRPTVFLFPGQGAQYQEMGRALYDSEPAFRAEVDRCLEILRPLLPEGVDEADLLGRTARVGDTRYTHPALFIVEYALARWFIGLGVRPAAMIGHSLGEYVAACLAGVFSLEDALTLILERGRLLAGTGAGAMLAVPLPAERIRPVAHRHGLDLATVNDAMSCVVSGPPEGIEALTAELAADGITGRRVAVSHAFHSRLLDPVLDEFAAVLARTELRAPTVPFLSNLTGDWADPAQVTRPEYWTAQLRGTVEFHRGLATLYGDVRTRGAVLLELGPGGILTRSARGHEARTDHLVVPAMPRAARADEEPATVLTALGTAWAAGVDVDAAAFHGLTARDRVRLPGYAFQRHEHWIDRSGTAAVTPSRATPAEARPTAGEPAAAVAEDEVSTVVAEAWRAVLGVRDVRPDDDFFARGGDSLAAVQLVARIRQRTGVRLEFMALEQHTPQAVAEHLAAHLANRFAPAAAPSVVVVKKGEPQSRPPLVLVHPIGGDVYFYRELAGCLPDDQPVYALRSPMLDGTAELGTIEEMAAHYLEQLTEFGLQAPFRLGGSSFGGIVAYEMAQLLDARDGYRPEVVLIDSPAHGNLPAEMSGEDILDYLFRYGLARLDFPMAELEALPTLDEKIAYLADKSRGTEFEEMLSAEFLPRYLRTWQRHGRAMHGYVPRPYAGDLVYFAHQEEIPEFPADQARHWRRLAAGGWTEVPVPGNHLSMNGLPHIATVGAHLATTQGEDGE</sequence>
<evidence type="ECO:0000256" key="5">
    <source>
        <dbReference type="ARBA" id="ARBA00022450"/>
    </source>
</evidence>
<comment type="caution">
    <text evidence="17">The sequence shown here is derived from an EMBL/GenBank/DDBJ whole genome shotgun (WGS) entry which is preliminary data.</text>
</comment>
<dbReference type="InterPro" id="IPR001031">
    <property type="entry name" value="Thioesterase"/>
</dbReference>
<feature type="domain" description="Ketosynthase family 3 (KS3)" evidence="16">
    <location>
        <begin position="4157"/>
        <end position="4584"/>
    </location>
</feature>
<keyword evidence="6" id="KW-0597">Phosphoprotein</keyword>
<dbReference type="SMART" id="SM01294">
    <property type="entry name" value="PKS_PP_betabranch"/>
    <property type="match status" value="1"/>
</dbReference>
<dbReference type="InterPro" id="IPR010060">
    <property type="entry name" value="NRPS_synth"/>
</dbReference>
<dbReference type="InterPro" id="IPR009081">
    <property type="entry name" value="PP-bd_ACP"/>
</dbReference>
<evidence type="ECO:0000256" key="14">
    <source>
        <dbReference type="SAM" id="MobiDB-lite"/>
    </source>
</evidence>
<dbReference type="InterPro" id="IPR006162">
    <property type="entry name" value="Ppantetheine_attach_site"/>
</dbReference>
<dbReference type="NCBIfam" id="NF003417">
    <property type="entry name" value="PRK04813.1"/>
    <property type="match status" value="3"/>
</dbReference>
<dbReference type="InterPro" id="IPR020841">
    <property type="entry name" value="PKS_Beta-ketoAc_synthase_dom"/>
</dbReference>
<dbReference type="InterPro" id="IPR010071">
    <property type="entry name" value="AA_adenyl_dom"/>
</dbReference>
<dbReference type="InterPro" id="IPR016035">
    <property type="entry name" value="Acyl_Trfase/lysoPLipase"/>
</dbReference>
<dbReference type="SMART" id="SM00823">
    <property type="entry name" value="PKS_PP"/>
    <property type="match status" value="4"/>
</dbReference>
<dbReference type="Gene3D" id="2.30.38.10">
    <property type="entry name" value="Luciferase, Domain 3"/>
    <property type="match status" value="2"/>
</dbReference>
<evidence type="ECO:0000256" key="6">
    <source>
        <dbReference type="ARBA" id="ARBA00022553"/>
    </source>
</evidence>
<dbReference type="Gene3D" id="3.40.50.1820">
    <property type="entry name" value="alpha/beta hydrolase"/>
    <property type="match status" value="1"/>
</dbReference>
<dbReference type="InterPro" id="IPR057737">
    <property type="entry name" value="Condensation_MtbB-like"/>
</dbReference>
<dbReference type="Pfam" id="PF00698">
    <property type="entry name" value="Acyl_transf_1"/>
    <property type="match status" value="1"/>
</dbReference>
<evidence type="ECO:0000256" key="1">
    <source>
        <dbReference type="ARBA" id="ARBA00001957"/>
    </source>
</evidence>
<proteinExistence type="inferred from homology"/>
<keyword evidence="9" id="KW-0677">Repeat</keyword>
<comment type="cofactor">
    <cofactor evidence="1">
        <name>pantetheine 4'-phosphate</name>
        <dbReference type="ChEBI" id="CHEBI:47942"/>
    </cofactor>
</comment>
<comment type="similarity">
    <text evidence="3">Belongs to the ATP-dependent AMP-binding enzyme family. MbtB subfamily.</text>
</comment>
<reference evidence="17 18" key="1">
    <citation type="submission" date="2023-12" db="EMBL/GenBank/DDBJ databases">
        <title>30 novel species of actinomycetes from the DSMZ collection.</title>
        <authorList>
            <person name="Nouioui I."/>
        </authorList>
    </citation>
    <scope>NUCLEOTIDE SEQUENCE [LARGE SCALE GENOMIC DNA]</scope>
    <source>
        <strain evidence="17 18">DSM 41528</strain>
    </source>
</reference>
<dbReference type="Gene3D" id="3.40.47.10">
    <property type="match status" value="1"/>
</dbReference>
<dbReference type="Gene3D" id="3.40.50.12780">
    <property type="entry name" value="N-terminal domain of ligase-like"/>
    <property type="match status" value="1"/>
</dbReference>
<evidence type="ECO:0000259" key="16">
    <source>
        <dbReference type="PROSITE" id="PS52004"/>
    </source>
</evidence>
<dbReference type="InterPro" id="IPR025110">
    <property type="entry name" value="AMP-bd_C"/>
</dbReference>
<evidence type="ECO:0000256" key="8">
    <source>
        <dbReference type="ARBA" id="ARBA00022679"/>
    </source>
</evidence>
<dbReference type="Pfam" id="PF00975">
    <property type="entry name" value="Thioesterase"/>
    <property type="match status" value="1"/>
</dbReference>
<evidence type="ECO:0000256" key="13">
    <source>
        <dbReference type="ARBA" id="ARBA00033440"/>
    </source>
</evidence>
<dbReference type="Pfam" id="PF00109">
    <property type="entry name" value="ketoacyl-synt"/>
    <property type="match status" value="1"/>
</dbReference>
<dbReference type="SUPFAM" id="SSF56801">
    <property type="entry name" value="Acetyl-CoA synthetase-like"/>
    <property type="match status" value="3"/>
</dbReference>
<feature type="domain" description="Carrier" evidence="15">
    <location>
        <begin position="4062"/>
        <end position="4137"/>
    </location>
</feature>
<dbReference type="Gene3D" id="3.30.70.250">
    <property type="entry name" value="Malonyl-CoA ACP transacylase, ACP-binding"/>
    <property type="match status" value="1"/>
</dbReference>
<dbReference type="SMART" id="SM00827">
    <property type="entry name" value="PKS_AT"/>
    <property type="match status" value="1"/>
</dbReference>
<dbReference type="Gene3D" id="3.40.366.10">
    <property type="entry name" value="Malonyl-Coenzyme A Acyl Carrier Protein, domain 2"/>
    <property type="match status" value="1"/>
</dbReference>
<dbReference type="PANTHER" id="PTHR45527:SF1">
    <property type="entry name" value="FATTY ACID SYNTHASE"/>
    <property type="match status" value="1"/>
</dbReference>
<evidence type="ECO:0000313" key="17">
    <source>
        <dbReference type="EMBL" id="MEE4418712.1"/>
    </source>
</evidence>
<gene>
    <name evidence="17" type="ORF">V2J85_05015</name>
</gene>
<evidence type="ECO:0000313" key="18">
    <source>
        <dbReference type="Proteomes" id="UP001307760"/>
    </source>
</evidence>
<dbReference type="SUPFAM" id="SSF52777">
    <property type="entry name" value="CoA-dependent acyltransferases"/>
    <property type="match status" value="10"/>
</dbReference>
<dbReference type="Gene3D" id="3.40.50.980">
    <property type="match status" value="4"/>
</dbReference>
<dbReference type="SUPFAM" id="SSF47336">
    <property type="entry name" value="ACP-like"/>
    <property type="match status" value="4"/>
</dbReference>
<dbReference type="InterPro" id="IPR023213">
    <property type="entry name" value="CAT-like_dom_sf"/>
</dbReference>
<dbReference type="CDD" id="cd19534">
    <property type="entry name" value="E_NRPS"/>
    <property type="match status" value="1"/>
</dbReference>
<dbReference type="InterPro" id="IPR032821">
    <property type="entry name" value="PKS_assoc"/>
</dbReference>
<keyword evidence="8" id="KW-0808">Transferase</keyword>
<dbReference type="SUPFAM" id="SSF52151">
    <property type="entry name" value="FabD/lysophospholipase-like"/>
    <property type="match status" value="1"/>
</dbReference>
<dbReference type="Pfam" id="PF16197">
    <property type="entry name" value="KAsynt_C_assoc"/>
    <property type="match status" value="1"/>
</dbReference>
<dbReference type="InterPro" id="IPR016036">
    <property type="entry name" value="Malonyl_transacylase_ACP-bd"/>
</dbReference>
<dbReference type="InterPro" id="IPR020845">
    <property type="entry name" value="AMP-binding_CS"/>
</dbReference>
<comment type="similarity">
    <text evidence="12">In the C-terminal section; belongs to the NRP synthetase family.</text>
</comment>
<keyword evidence="18" id="KW-1185">Reference proteome</keyword>
<dbReference type="InterPro" id="IPR001242">
    <property type="entry name" value="Condensation_dom"/>
</dbReference>
<dbReference type="InterPro" id="IPR014030">
    <property type="entry name" value="Ketoacyl_synth_N"/>
</dbReference>
<evidence type="ECO:0000256" key="10">
    <source>
        <dbReference type="ARBA" id="ARBA00023194"/>
    </source>
</evidence>
<keyword evidence="5" id="KW-0596">Phosphopantetheine</keyword>
<evidence type="ECO:0000256" key="12">
    <source>
        <dbReference type="ARBA" id="ARBA00029443"/>
    </source>
</evidence>
<dbReference type="Gene3D" id="3.30.559.10">
    <property type="entry name" value="Chloramphenicol acetyltransferase-like domain"/>
    <property type="match status" value="5"/>
</dbReference>
<keyword evidence="10" id="KW-0045">Antibiotic biosynthesis</keyword>
<evidence type="ECO:0000256" key="3">
    <source>
        <dbReference type="ARBA" id="ARBA00007380"/>
    </source>
</evidence>
<dbReference type="SUPFAM" id="SSF55048">
    <property type="entry name" value="Probable ACP-binding domain of malonyl-CoA ACP transacylase"/>
    <property type="match status" value="1"/>
</dbReference>
<dbReference type="EMBL" id="JAZBJP010000001">
    <property type="protein sequence ID" value="MEE4418712.1"/>
    <property type="molecule type" value="Genomic_DNA"/>
</dbReference>
<dbReference type="CDD" id="cd00833">
    <property type="entry name" value="PKS"/>
    <property type="match status" value="1"/>
</dbReference>
<comment type="pathway">
    <text evidence="2">Siderophore biosynthesis; mycobactin biosynthesis.</text>
</comment>
<feature type="domain" description="Carrier" evidence="15">
    <location>
        <begin position="2569"/>
        <end position="2646"/>
    </location>
</feature>